<organism evidence="1 2">
    <name type="scientific">Brevundimonas alba</name>
    <dbReference type="NCBI Taxonomy" id="74314"/>
    <lineage>
        <taxon>Bacteria</taxon>
        <taxon>Pseudomonadati</taxon>
        <taxon>Pseudomonadota</taxon>
        <taxon>Alphaproteobacteria</taxon>
        <taxon>Caulobacterales</taxon>
        <taxon>Caulobacteraceae</taxon>
        <taxon>Brevundimonas</taxon>
    </lineage>
</organism>
<name>A0A7X5YL69_9CAUL</name>
<sequence length="157" mass="16591">MLTVYALALALTAAPQVVQVPVEAPRLSEGPLAYAGPFGGNRLYLDAASWERSDLPGLVGGTVVIITPDDAVPVQVMRAWIDCGRRVYQLSPGRAYNTEGVEFAGTSFLPDQPVGSEGPMKDLSDRVCGASFDLETLATTPDWRVALDEVRSAAPGG</sequence>
<evidence type="ECO:0000313" key="1">
    <source>
        <dbReference type="EMBL" id="NJC41773.1"/>
    </source>
</evidence>
<proteinExistence type="predicted"/>
<dbReference type="EMBL" id="JAATJM010000001">
    <property type="protein sequence ID" value="NJC41773.1"/>
    <property type="molecule type" value="Genomic_DNA"/>
</dbReference>
<protein>
    <submittedName>
        <fullName evidence="1">Uncharacterized protein</fullName>
    </submittedName>
</protein>
<comment type="caution">
    <text evidence="1">The sequence shown here is derived from an EMBL/GenBank/DDBJ whole genome shotgun (WGS) entry which is preliminary data.</text>
</comment>
<accession>A0A7X5YL69</accession>
<reference evidence="1 2" key="1">
    <citation type="submission" date="2020-03" db="EMBL/GenBank/DDBJ databases">
        <title>Genomic Encyclopedia of Type Strains, Phase IV (KMG-IV): sequencing the most valuable type-strain genomes for metagenomic binning, comparative biology and taxonomic classification.</title>
        <authorList>
            <person name="Goeker M."/>
        </authorList>
    </citation>
    <scope>NUCLEOTIDE SEQUENCE [LARGE SCALE GENOMIC DNA]</scope>
    <source>
        <strain evidence="1 2">DSM 4736</strain>
    </source>
</reference>
<keyword evidence="2" id="KW-1185">Reference proteome</keyword>
<gene>
    <name evidence="1" type="ORF">GGQ87_002031</name>
</gene>
<dbReference type="Proteomes" id="UP000587415">
    <property type="component" value="Unassembled WGS sequence"/>
</dbReference>
<evidence type="ECO:0000313" key="2">
    <source>
        <dbReference type="Proteomes" id="UP000587415"/>
    </source>
</evidence>
<dbReference type="RefSeq" id="WP_168047151.1">
    <property type="nucleotide sequence ID" value="NZ_JAATJM010000001.1"/>
</dbReference>
<dbReference type="AlphaFoldDB" id="A0A7X5YL69"/>